<keyword evidence="2" id="KW-1185">Reference proteome</keyword>
<accession>A0ACC6ICG4</accession>
<name>A0ACC6ICG4_9ACTN</name>
<organism evidence="1 2">
    <name type="scientific">Nocardioides zeae</name>
    <dbReference type="NCBI Taxonomy" id="1457234"/>
    <lineage>
        <taxon>Bacteria</taxon>
        <taxon>Bacillati</taxon>
        <taxon>Actinomycetota</taxon>
        <taxon>Actinomycetes</taxon>
        <taxon>Propionibacteriales</taxon>
        <taxon>Nocardioidaceae</taxon>
        <taxon>Nocardioides</taxon>
    </lineage>
</organism>
<evidence type="ECO:0000313" key="2">
    <source>
        <dbReference type="Proteomes" id="UP001261666"/>
    </source>
</evidence>
<gene>
    <name evidence="1" type="ORF">QE364_000094</name>
</gene>
<dbReference type="EMBL" id="JAVIZJ010000001">
    <property type="protein sequence ID" value="MDR6208406.1"/>
    <property type="molecule type" value="Genomic_DNA"/>
</dbReference>
<evidence type="ECO:0000313" key="1">
    <source>
        <dbReference type="EMBL" id="MDR6208406.1"/>
    </source>
</evidence>
<reference evidence="1" key="1">
    <citation type="submission" date="2023-08" db="EMBL/GenBank/DDBJ databases">
        <title>Functional and genomic diversity of the sorghum phyllosphere microbiome.</title>
        <authorList>
            <person name="Shade A."/>
        </authorList>
    </citation>
    <scope>NUCLEOTIDE SEQUENCE</scope>
    <source>
        <strain evidence="1">SORGH_AS_0885</strain>
    </source>
</reference>
<dbReference type="Proteomes" id="UP001261666">
    <property type="component" value="Unassembled WGS sequence"/>
</dbReference>
<sequence>MSSGSVGPAGSGDLDQEVLGKRLRQIREYLGLSQQYVTAETGISRSAISEIERGNRKVDSLELRKFARTYQTSVGRLLGEVEGSEAAFSKLERAMVDLTPKDQEEVLRFAEFLSHKRTQRTGGSS</sequence>
<protein>
    <submittedName>
        <fullName evidence="1">Transcriptional regulator with XRE-family HTH domain</fullName>
    </submittedName>
</protein>
<proteinExistence type="predicted"/>
<comment type="caution">
    <text evidence="1">The sequence shown here is derived from an EMBL/GenBank/DDBJ whole genome shotgun (WGS) entry which is preliminary data.</text>
</comment>